<evidence type="ECO:0000256" key="1">
    <source>
        <dbReference type="SAM" id="MobiDB-lite"/>
    </source>
</evidence>
<gene>
    <name evidence="2" type="ORF">E6C27_scaffold56G002060</name>
</gene>
<proteinExistence type="predicted"/>
<dbReference type="AlphaFoldDB" id="A0A5A7SXR2"/>
<comment type="caution">
    <text evidence="2">The sequence shown here is derived from an EMBL/GenBank/DDBJ whole genome shotgun (WGS) entry which is preliminary data.</text>
</comment>
<name>A0A5A7SXR2_CUCMM</name>
<dbReference type="OrthoDB" id="3054497at2759"/>
<feature type="region of interest" description="Disordered" evidence="1">
    <location>
        <begin position="1"/>
        <end position="49"/>
    </location>
</feature>
<dbReference type="Proteomes" id="UP000321393">
    <property type="component" value="Unassembled WGS sequence"/>
</dbReference>
<accession>A0A5A7SXR2</accession>
<evidence type="ECO:0000313" key="2">
    <source>
        <dbReference type="EMBL" id="KAA0035992.1"/>
    </source>
</evidence>
<organism evidence="2 3">
    <name type="scientific">Cucumis melo var. makuwa</name>
    <name type="common">Oriental melon</name>
    <dbReference type="NCBI Taxonomy" id="1194695"/>
    <lineage>
        <taxon>Eukaryota</taxon>
        <taxon>Viridiplantae</taxon>
        <taxon>Streptophyta</taxon>
        <taxon>Embryophyta</taxon>
        <taxon>Tracheophyta</taxon>
        <taxon>Spermatophyta</taxon>
        <taxon>Magnoliopsida</taxon>
        <taxon>eudicotyledons</taxon>
        <taxon>Gunneridae</taxon>
        <taxon>Pentapetalae</taxon>
        <taxon>rosids</taxon>
        <taxon>fabids</taxon>
        <taxon>Cucurbitales</taxon>
        <taxon>Cucurbitaceae</taxon>
        <taxon>Benincaseae</taxon>
        <taxon>Cucumis</taxon>
    </lineage>
</organism>
<evidence type="ECO:0000313" key="3">
    <source>
        <dbReference type="Proteomes" id="UP000321393"/>
    </source>
</evidence>
<reference evidence="2 3" key="1">
    <citation type="submission" date="2019-08" db="EMBL/GenBank/DDBJ databases">
        <title>Draft genome sequences of two oriental melons (Cucumis melo L. var makuwa).</title>
        <authorList>
            <person name="Kwon S.-Y."/>
        </authorList>
    </citation>
    <scope>NUCLEOTIDE SEQUENCE [LARGE SCALE GENOMIC DNA]</scope>
    <source>
        <strain evidence="3">cv. SW 3</strain>
        <tissue evidence="2">Leaf</tissue>
    </source>
</reference>
<dbReference type="EMBL" id="SSTE01019881">
    <property type="protein sequence ID" value="KAA0035992.1"/>
    <property type="molecule type" value="Genomic_DNA"/>
</dbReference>
<sequence length="94" mass="10472">MKDHKPQSKLVLNEATDESTKVVDKVGPSSRVDQTTTSGQSHPSQLLRMPRRSGRIVSQSNRYLGLTKTQVVIPDDGVEDPFSYKQAMNDVDKD</sequence>
<feature type="compositionally biased region" description="Polar residues" evidence="1">
    <location>
        <begin position="31"/>
        <end position="44"/>
    </location>
</feature>
<protein>
    <submittedName>
        <fullName evidence="2">Gag/pol protein</fullName>
    </submittedName>
</protein>